<accession>A0ABW1ECF6</accession>
<evidence type="ECO:0000256" key="5">
    <source>
        <dbReference type="ARBA" id="ARBA00023004"/>
    </source>
</evidence>
<dbReference type="PANTHER" id="PTHR16557:SF2">
    <property type="entry name" value="NUCLEIC ACID DIOXYGENASE ALKBH1"/>
    <property type="match status" value="1"/>
</dbReference>
<sequence length="214" mass="24149">MSSLAMNLFSQLPAEPTHEELFPGAILMRGLALDQDREFFAAAEEIMAAAPLHHAVTPTGLPMQVMVTDSGDLRAFNHRWVPERDSGKLWPPIPRILREFAIRCAVRSGFPNFRPDSCHINRYQAGTKLGLHQDRHECDWTQPIVSVSFGLECVFLLGGLNRTDKPKRILLEHGDVIVWGGPSRMRFHGVQPLKPGHHPLTGPYRYNLTFRKIA</sequence>
<organism evidence="7 8">
    <name type="scientific">Acidicapsa dinghuensis</name>
    <dbReference type="NCBI Taxonomy" id="2218256"/>
    <lineage>
        <taxon>Bacteria</taxon>
        <taxon>Pseudomonadati</taxon>
        <taxon>Acidobacteriota</taxon>
        <taxon>Terriglobia</taxon>
        <taxon>Terriglobales</taxon>
        <taxon>Acidobacteriaceae</taxon>
        <taxon>Acidicapsa</taxon>
    </lineage>
</organism>
<feature type="domain" description="Fe2OG dioxygenase" evidence="6">
    <location>
        <begin position="114"/>
        <end position="214"/>
    </location>
</feature>
<gene>
    <name evidence="7" type="ORF">ACFPT7_06735</name>
</gene>
<dbReference type="Pfam" id="PF13532">
    <property type="entry name" value="2OG-FeII_Oxy_2"/>
    <property type="match status" value="1"/>
</dbReference>
<evidence type="ECO:0000256" key="2">
    <source>
        <dbReference type="ARBA" id="ARBA00022723"/>
    </source>
</evidence>
<evidence type="ECO:0000256" key="4">
    <source>
        <dbReference type="ARBA" id="ARBA00023002"/>
    </source>
</evidence>
<dbReference type="EMBL" id="JBHSPH010000002">
    <property type="protein sequence ID" value="MFC5861982.1"/>
    <property type="molecule type" value="Genomic_DNA"/>
</dbReference>
<comment type="caution">
    <text evidence="7">The sequence shown here is derived from an EMBL/GenBank/DDBJ whole genome shotgun (WGS) entry which is preliminary data.</text>
</comment>
<evidence type="ECO:0000313" key="7">
    <source>
        <dbReference type="EMBL" id="MFC5861982.1"/>
    </source>
</evidence>
<dbReference type="InterPro" id="IPR037151">
    <property type="entry name" value="AlkB-like_sf"/>
</dbReference>
<proteinExistence type="predicted"/>
<evidence type="ECO:0000313" key="8">
    <source>
        <dbReference type="Proteomes" id="UP001596091"/>
    </source>
</evidence>
<evidence type="ECO:0000259" key="6">
    <source>
        <dbReference type="PROSITE" id="PS51471"/>
    </source>
</evidence>
<dbReference type="GO" id="GO:0051213">
    <property type="term" value="F:dioxygenase activity"/>
    <property type="evidence" value="ECO:0007669"/>
    <property type="project" value="UniProtKB-KW"/>
</dbReference>
<keyword evidence="5" id="KW-0408">Iron</keyword>
<protein>
    <submittedName>
        <fullName evidence="7">Alpha-ketoglutarate-dependent dioxygenase AlkB</fullName>
    </submittedName>
</protein>
<evidence type="ECO:0000256" key="3">
    <source>
        <dbReference type="ARBA" id="ARBA00022964"/>
    </source>
</evidence>
<reference evidence="8" key="1">
    <citation type="journal article" date="2019" name="Int. J. Syst. Evol. Microbiol.">
        <title>The Global Catalogue of Microorganisms (GCM) 10K type strain sequencing project: providing services to taxonomists for standard genome sequencing and annotation.</title>
        <authorList>
            <consortium name="The Broad Institute Genomics Platform"/>
            <consortium name="The Broad Institute Genome Sequencing Center for Infectious Disease"/>
            <person name="Wu L."/>
            <person name="Ma J."/>
        </authorList>
    </citation>
    <scope>NUCLEOTIDE SEQUENCE [LARGE SCALE GENOMIC DNA]</scope>
    <source>
        <strain evidence="8">JCM 4087</strain>
    </source>
</reference>
<dbReference type="InterPro" id="IPR004574">
    <property type="entry name" value="Alkb"/>
</dbReference>
<keyword evidence="3 7" id="KW-0223">Dioxygenase</keyword>
<keyword evidence="8" id="KW-1185">Reference proteome</keyword>
<name>A0ABW1ECF6_9BACT</name>
<dbReference type="Proteomes" id="UP001596091">
    <property type="component" value="Unassembled WGS sequence"/>
</dbReference>
<evidence type="ECO:0000256" key="1">
    <source>
        <dbReference type="ARBA" id="ARBA00001954"/>
    </source>
</evidence>
<dbReference type="Gene3D" id="2.60.120.590">
    <property type="entry name" value="Alpha-ketoglutarate-dependent dioxygenase AlkB-like"/>
    <property type="match status" value="1"/>
</dbReference>
<dbReference type="InterPro" id="IPR027450">
    <property type="entry name" value="AlkB-like"/>
</dbReference>
<keyword evidence="2" id="KW-0479">Metal-binding</keyword>
<keyword evidence="4" id="KW-0560">Oxidoreductase</keyword>
<dbReference type="InterPro" id="IPR005123">
    <property type="entry name" value="Oxoglu/Fe-dep_dioxygenase_dom"/>
</dbReference>
<dbReference type="PROSITE" id="PS51471">
    <property type="entry name" value="FE2OG_OXY"/>
    <property type="match status" value="1"/>
</dbReference>
<dbReference type="SUPFAM" id="SSF51197">
    <property type="entry name" value="Clavaminate synthase-like"/>
    <property type="match status" value="1"/>
</dbReference>
<dbReference type="PANTHER" id="PTHR16557">
    <property type="entry name" value="ALKYLATED DNA REPAIR PROTEIN ALKB-RELATED"/>
    <property type="match status" value="1"/>
</dbReference>
<comment type="cofactor">
    <cofactor evidence="1">
        <name>Fe(2+)</name>
        <dbReference type="ChEBI" id="CHEBI:29033"/>
    </cofactor>
</comment>
<dbReference type="RefSeq" id="WP_263337912.1">
    <property type="nucleotide sequence ID" value="NZ_JAGSYH010000004.1"/>
</dbReference>